<dbReference type="Proteomes" id="UP000436088">
    <property type="component" value="Unassembled WGS sequence"/>
</dbReference>
<dbReference type="InterPro" id="IPR044711">
    <property type="entry name" value="EC11-15"/>
</dbReference>
<keyword evidence="3" id="KW-0964">Secreted</keyword>
<keyword evidence="12" id="KW-1185">Reference proteome</keyword>
<proteinExistence type="inferred from homology"/>
<keyword evidence="5" id="KW-0278">Fertilization</keyword>
<organism evidence="11 12">
    <name type="scientific">Hibiscus syriacus</name>
    <name type="common">Rose of Sharon</name>
    <dbReference type="NCBI Taxonomy" id="106335"/>
    <lineage>
        <taxon>Eukaryota</taxon>
        <taxon>Viridiplantae</taxon>
        <taxon>Streptophyta</taxon>
        <taxon>Embryophyta</taxon>
        <taxon>Tracheophyta</taxon>
        <taxon>Spermatophyta</taxon>
        <taxon>Magnoliopsida</taxon>
        <taxon>eudicotyledons</taxon>
        <taxon>Gunneridae</taxon>
        <taxon>Pentapetalae</taxon>
        <taxon>rosids</taxon>
        <taxon>malvids</taxon>
        <taxon>Malvales</taxon>
        <taxon>Malvaceae</taxon>
        <taxon>Malvoideae</taxon>
        <taxon>Hibiscus</taxon>
    </lineage>
</organism>
<dbReference type="Pfam" id="PF05617">
    <property type="entry name" value="Prolamin_like"/>
    <property type="match status" value="1"/>
</dbReference>
<name>A0A6A2WJM1_HIBSY</name>
<comment type="subcellular location">
    <subcellularLocation>
        <location evidence="1">Cytoplasmic vesicle</location>
    </subcellularLocation>
    <subcellularLocation>
        <location evidence="2">Secreted</location>
    </subcellularLocation>
</comment>
<evidence type="ECO:0000256" key="3">
    <source>
        <dbReference type="ARBA" id="ARBA00022525"/>
    </source>
</evidence>
<comment type="function">
    <text evidence="7">Involved in the regulation of gamete interactions during the double fertilization and to prevent multiple-pollen tube attraction; mediates the redistribution of the gamete fusogen HAP2/GCS1 to the cell surface after secretion upon sperm arrival.</text>
</comment>
<keyword evidence="6" id="KW-0968">Cytoplasmic vesicle</keyword>
<protein>
    <submittedName>
        <fullName evidence="11">Egg cell-secreted protein 1.1</fullName>
    </submittedName>
</protein>
<evidence type="ECO:0000256" key="4">
    <source>
        <dbReference type="ARBA" id="ARBA00022729"/>
    </source>
</evidence>
<dbReference type="SUPFAM" id="SSF47699">
    <property type="entry name" value="Bifunctional inhibitor/lipid-transfer protein/seed storage 2S albumin"/>
    <property type="match status" value="1"/>
</dbReference>
<evidence type="ECO:0000256" key="9">
    <source>
        <dbReference type="SAM" id="SignalP"/>
    </source>
</evidence>
<evidence type="ECO:0000256" key="7">
    <source>
        <dbReference type="ARBA" id="ARBA00034457"/>
    </source>
</evidence>
<dbReference type="GO" id="GO:0031410">
    <property type="term" value="C:cytoplasmic vesicle"/>
    <property type="evidence" value="ECO:0007669"/>
    <property type="project" value="UniProtKB-SubCell"/>
</dbReference>
<evidence type="ECO:0000313" key="11">
    <source>
        <dbReference type="EMBL" id="KAE8659603.1"/>
    </source>
</evidence>
<evidence type="ECO:0000256" key="6">
    <source>
        <dbReference type="ARBA" id="ARBA00023329"/>
    </source>
</evidence>
<dbReference type="PANTHER" id="PTHR35293:SF1">
    <property type="entry name" value="EGG CELL-SECRETED PROTEIN 1.5"/>
    <property type="match status" value="1"/>
</dbReference>
<dbReference type="EMBL" id="VEPZ02001737">
    <property type="protein sequence ID" value="KAE8659603.1"/>
    <property type="molecule type" value="Genomic_DNA"/>
</dbReference>
<comment type="similarity">
    <text evidence="8">Belongs to the plant egg cell-secreted peptide family.</text>
</comment>
<dbReference type="GO" id="GO:0009567">
    <property type="term" value="P:double fertilization forming a zygote and endosperm"/>
    <property type="evidence" value="ECO:0007669"/>
    <property type="project" value="InterPro"/>
</dbReference>
<reference evidence="11" key="1">
    <citation type="submission" date="2019-09" db="EMBL/GenBank/DDBJ databases">
        <title>Draft genome information of white flower Hibiscus syriacus.</title>
        <authorList>
            <person name="Kim Y.-M."/>
        </authorList>
    </citation>
    <scope>NUCLEOTIDE SEQUENCE [LARGE SCALE GENOMIC DNA]</scope>
    <source>
        <strain evidence="11">YM2019G1</strain>
    </source>
</reference>
<dbReference type="InterPro" id="IPR008502">
    <property type="entry name" value="Prolamin-like"/>
</dbReference>
<feature type="domain" description="Prolamin-like" evidence="10">
    <location>
        <begin position="49"/>
        <end position="113"/>
    </location>
</feature>
<dbReference type="InterPro" id="IPR036312">
    <property type="entry name" value="Bifun_inhib/LTP/seed_sf"/>
</dbReference>
<evidence type="ECO:0000256" key="2">
    <source>
        <dbReference type="ARBA" id="ARBA00004613"/>
    </source>
</evidence>
<evidence type="ECO:0000313" key="12">
    <source>
        <dbReference type="Proteomes" id="UP000436088"/>
    </source>
</evidence>
<evidence type="ECO:0000256" key="8">
    <source>
        <dbReference type="ARBA" id="ARBA00034484"/>
    </source>
</evidence>
<comment type="caution">
    <text evidence="11">The sequence shown here is derived from an EMBL/GenBank/DDBJ whole genome shotgun (WGS) entry which is preliminary data.</text>
</comment>
<evidence type="ECO:0000256" key="5">
    <source>
        <dbReference type="ARBA" id="ARBA00023279"/>
    </source>
</evidence>
<evidence type="ECO:0000259" key="10">
    <source>
        <dbReference type="Pfam" id="PF05617"/>
    </source>
</evidence>
<evidence type="ECO:0000256" key="1">
    <source>
        <dbReference type="ARBA" id="ARBA00004541"/>
    </source>
</evidence>
<dbReference type="PANTHER" id="PTHR35293">
    <property type="entry name" value="EGG CELL-SECRETED PROTEIN 1.5"/>
    <property type="match status" value="1"/>
</dbReference>
<keyword evidence="4 9" id="KW-0732">Signal</keyword>
<dbReference type="AlphaFoldDB" id="A0A6A2WJM1"/>
<accession>A0A6A2WJM1</accession>
<dbReference type="GO" id="GO:0005576">
    <property type="term" value="C:extracellular region"/>
    <property type="evidence" value="ECO:0007669"/>
    <property type="project" value="UniProtKB-SubCell"/>
</dbReference>
<feature type="chain" id="PRO_5025433272" evidence="9">
    <location>
        <begin position="25"/>
        <end position="168"/>
    </location>
</feature>
<sequence length="168" mass="18663">MGSTCRVFFYAFVFAMSMFLMAEARPLDLPKTATSDLLARLKLDEESADCWGSLIQLQSCTGELIIFFMNGETEIGQNCCHAIRTVSHQCWPNLIDALGFTTEETHALEGYCDHEDDQSKPSVAVTNDVRMAKPGEVKGGIEFHVLNSKRIDLHVVLSEAPFLTLSNN</sequence>
<gene>
    <name evidence="11" type="ORF">F3Y22_tig00116962pilonHSYRG00731</name>
</gene>
<feature type="signal peptide" evidence="9">
    <location>
        <begin position="1"/>
        <end position="24"/>
    </location>
</feature>
<dbReference type="GO" id="GO:2000008">
    <property type="term" value="P:regulation of protein localization to cell surface"/>
    <property type="evidence" value="ECO:0007669"/>
    <property type="project" value="UniProtKB-ARBA"/>
</dbReference>
<dbReference type="GO" id="GO:0080155">
    <property type="term" value="P:regulation of double fertilization forming a zygote and endosperm"/>
    <property type="evidence" value="ECO:0007669"/>
    <property type="project" value="UniProtKB-ARBA"/>
</dbReference>